<organism evidence="8 9">
    <name type="scientific">Candidatus Collierbacteria bacterium GW2011_GWF1_44_12</name>
    <dbReference type="NCBI Taxonomy" id="1618402"/>
    <lineage>
        <taxon>Bacteria</taxon>
        <taxon>Candidatus Collieribacteriota</taxon>
    </lineage>
</organism>
<dbReference type="InterPro" id="IPR001063">
    <property type="entry name" value="Ribosomal_uL22"/>
</dbReference>
<dbReference type="AlphaFoldDB" id="A0A0G1GWF7"/>
<dbReference type="GO" id="GO:0019843">
    <property type="term" value="F:rRNA binding"/>
    <property type="evidence" value="ECO:0007669"/>
    <property type="project" value="UniProtKB-KW"/>
</dbReference>
<dbReference type="PANTHER" id="PTHR13501">
    <property type="entry name" value="CHLOROPLAST 50S RIBOSOMAL PROTEIN L22-RELATED"/>
    <property type="match status" value="1"/>
</dbReference>
<feature type="compositionally biased region" description="Basic and acidic residues" evidence="7">
    <location>
        <begin position="130"/>
        <end position="139"/>
    </location>
</feature>
<evidence type="ECO:0000256" key="5">
    <source>
        <dbReference type="RuleBase" id="RU004006"/>
    </source>
</evidence>
<evidence type="ECO:0000256" key="2">
    <source>
        <dbReference type="ARBA" id="ARBA00022980"/>
    </source>
</evidence>
<evidence type="ECO:0000313" key="8">
    <source>
        <dbReference type="EMBL" id="KKT39436.1"/>
    </source>
</evidence>
<keyword evidence="5" id="KW-0694">RNA-binding</keyword>
<name>A0A0G1GWF7_9BACT</name>
<sequence length="153" mass="16411">MAKTNPTIIVARAQHVLVSPRKANLLLEAIVGRRATLVLKQLTLTPQRAADPVAKLIKQAIGNAVSLHSASPDSLVIDSAFATKGRTLKRAHIGGRGRTKPYERIASHLTLNLRIQEAPAIQAPKVAAPKAEKVEEPKVAAKTKAVKTTKKTK</sequence>
<dbReference type="InterPro" id="IPR036394">
    <property type="entry name" value="Ribosomal_uL22_sf"/>
</dbReference>
<evidence type="ECO:0000313" key="9">
    <source>
        <dbReference type="Proteomes" id="UP000034097"/>
    </source>
</evidence>
<keyword evidence="5" id="KW-0699">rRNA-binding</keyword>
<dbReference type="EMBL" id="LCHQ01000002">
    <property type="protein sequence ID" value="KKT39436.1"/>
    <property type="molecule type" value="Genomic_DNA"/>
</dbReference>
<evidence type="ECO:0000256" key="4">
    <source>
        <dbReference type="RuleBase" id="RU004005"/>
    </source>
</evidence>
<comment type="function">
    <text evidence="6">This protein binds specifically to 23S rRNA; its binding is stimulated by other ribosomal proteins, e.g., L4, L17, and L20. It is important during the early stages of 50S assembly. It makes multiple contacts with different domains of the 23S rRNA in the assembled 50S subunit and ribosome.</text>
</comment>
<evidence type="ECO:0000256" key="1">
    <source>
        <dbReference type="ARBA" id="ARBA00009451"/>
    </source>
</evidence>
<dbReference type="GO" id="GO:0015934">
    <property type="term" value="C:large ribosomal subunit"/>
    <property type="evidence" value="ECO:0007669"/>
    <property type="project" value="InterPro"/>
</dbReference>
<dbReference type="Gene3D" id="3.90.470.10">
    <property type="entry name" value="Ribosomal protein L22/L17"/>
    <property type="match status" value="1"/>
</dbReference>
<evidence type="ECO:0000256" key="3">
    <source>
        <dbReference type="ARBA" id="ARBA00023274"/>
    </source>
</evidence>
<reference evidence="8 9" key="1">
    <citation type="journal article" date="2015" name="Nature">
        <title>rRNA introns, odd ribosomes, and small enigmatic genomes across a large radiation of phyla.</title>
        <authorList>
            <person name="Brown C.T."/>
            <person name="Hug L.A."/>
            <person name="Thomas B.C."/>
            <person name="Sharon I."/>
            <person name="Castelle C.J."/>
            <person name="Singh A."/>
            <person name="Wilkins M.J."/>
            <person name="Williams K.H."/>
            <person name="Banfield J.F."/>
        </authorList>
    </citation>
    <scope>NUCLEOTIDE SEQUENCE [LARGE SCALE GENOMIC DNA]</scope>
</reference>
<dbReference type="PANTHER" id="PTHR13501:SF8">
    <property type="entry name" value="LARGE RIBOSOMAL SUBUNIT PROTEIN UL22M"/>
    <property type="match status" value="1"/>
</dbReference>
<comment type="similarity">
    <text evidence="1 4">Belongs to the universal ribosomal protein uL22 family.</text>
</comment>
<proteinExistence type="inferred from homology"/>
<feature type="region of interest" description="Disordered" evidence="7">
    <location>
        <begin position="129"/>
        <end position="153"/>
    </location>
</feature>
<accession>A0A0G1GWF7</accession>
<evidence type="ECO:0000256" key="7">
    <source>
        <dbReference type="SAM" id="MobiDB-lite"/>
    </source>
</evidence>
<protein>
    <recommendedName>
        <fullName evidence="6">50S ribosomal protein L22</fullName>
    </recommendedName>
</protein>
<comment type="caution">
    <text evidence="8">The sequence shown here is derived from an EMBL/GenBank/DDBJ whole genome shotgun (WGS) entry which is preliminary data.</text>
</comment>
<dbReference type="SUPFAM" id="SSF54843">
    <property type="entry name" value="Ribosomal protein L22"/>
    <property type="match status" value="1"/>
</dbReference>
<dbReference type="InterPro" id="IPR047867">
    <property type="entry name" value="Ribosomal_uL22_bac/org-type"/>
</dbReference>
<dbReference type="CDD" id="cd00336">
    <property type="entry name" value="Ribosomal_L22"/>
    <property type="match status" value="1"/>
</dbReference>
<dbReference type="GO" id="GO:0003735">
    <property type="term" value="F:structural constituent of ribosome"/>
    <property type="evidence" value="ECO:0007669"/>
    <property type="project" value="InterPro"/>
</dbReference>
<gene>
    <name evidence="8" type="ORF">UW26_C0002G0026</name>
</gene>
<keyword evidence="3 4" id="KW-0687">Ribonucleoprotein</keyword>
<keyword evidence="2 4" id="KW-0689">Ribosomal protein</keyword>
<dbReference type="Proteomes" id="UP000034097">
    <property type="component" value="Unassembled WGS sequence"/>
</dbReference>
<dbReference type="Pfam" id="PF00237">
    <property type="entry name" value="Ribosomal_L22"/>
    <property type="match status" value="1"/>
</dbReference>
<dbReference type="GO" id="GO:0006412">
    <property type="term" value="P:translation"/>
    <property type="evidence" value="ECO:0007669"/>
    <property type="project" value="InterPro"/>
</dbReference>
<evidence type="ECO:0000256" key="6">
    <source>
        <dbReference type="RuleBase" id="RU004008"/>
    </source>
</evidence>
<comment type="subunit">
    <text evidence="5">Part of the 50S ribosomal subunit.</text>
</comment>
<feature type="compositionally biased region" description="Basic residues" evidence="7">
    <location>
        <begin position="144"/>
        <end position="153"/>
    </location>
</feature>